<feature type="compositionally biased region" description="Acidic residues" evidence="1">
    <location>
        <begin position="30"/>
        <end position="49"/>
    </location>
</feature>
<evidence type="ECO:0000256" key="1">
    <source>
        <dbReference type="SAM" id="MobiDB-lite"/>
    </source>
</evidence>
<reference evidence="2 4" key="1">
    <citation type="journal article" date="2011" name="Nature">
        <title>The Medicago genome provides insight into the evolution of rhizobial symbioses.</title>
        <authorList>
            <person name="Young N.D."/>
            <person name="Debelle F."/>
            <person name="Oldroyd G.E."/>
            <person name="Geurts R."/>
            <person name="Cannon S.B."/>
            <person name="Udvardi M.K."/>
            <person name="Benedito V.A."/>
            <person name="Mayer K.F."/>
            <person name="Gouzy J."/>
            <person name="Schoof H."/>
            <person name="Van de Peer Y."/>
            <person name="Proost S."/>
            <person name="Cook D.R."/>
            <person name="Meyers B.C."/>
            <person name="Spannagl M."/>
            <person name="Cheung F."/>
            <person name="De Mita S."/>
            <person name="Krishnakumar V."/>
            <person name="Gundlach H."/>
            <person name="Zhou S."/>
            <person name="Mudge J."/>
            <person name="Bharti A.K."/>
            <person name="Murray J.D."/>
            <person name="Naoumkina M.A."/>
            <person name="Rosen B."/>
            <person name="Silverstein K.A."/>
            <person name="Tang H."/>
            <person name="Rombauts S."/>
            <person name="Zhao P.X."/>
            <person name="Zhou P."/>
            <person name="Barbe V."/>
            <person name="Bardou P."/>
            <person name="Bechner M."/>
            <person name="Bellec A."/>
            <person name="Berger A."/>
            <person name="Berges H."/>
            <person name="Bidwell S."/>
            <person name="Bisseling T."/>
            <person name="Choisne N."/>
            <person name="Couloux A."/>
            <person name="Denny R."/>
            <person name="Deshpande S."/>
            <person name="Dai X."/>
            <person name="Doyle J.J."/>
            <person name="Dudez A.M."/>
            <person name="Farmer A.D."/>
            <person name="Fouteau S."/>
            <person name="Franken C."/>
            <person name="Gibelin C."/>
            <person name="Gish J."/>
            <person name="Goldstein S."/>
            <person name="Gonzalez A.J."/>
            <person name="Green P.J."/>
            <person name="Hallab A."/>
            <person name="Hartog M."/>
            <person name="Hua A."/>
            <person name="Humphray S.J."/>
            <person name="Jeong D.H."/>
            <person name="Jing Y."/>
            <person name="Jocker A."/>
            <person name="Kenton S.M."/>
            <person name="Kim D.J."/>
            <person name="Klee K."/>
            <person name="Lai H."/>
            <person name="Lang C."/>
            <person name="Lin S."/>
            <person name="Macmil S.L."/>
            <person name="Magdelenat G."/>
            <person name="Matthews L."/>
            <person name="McCorrison J."/>
            <person name="Monaghan E.L."/>
            <person name="Mun J.H."/>
            <person name="Najar F.Z."/>
            <person name="Nicholson C."/>
            <person name="Noirot C."/>
            <person name="O'Bleness M."/>
            <person name="Paule C.R."/>
            <person name="Poulain J."/>
            <person name="Prion F."/>
            <person name="Qin B."/>
            <person name="Qu C."/>
            <person name="Retzel E.F."/>
            <person name="Riddle C."/>
            <person name="Sallet E."/>
            <person name="Samain S."/>
            <person name="Samson N."/>
            <person name="Sanders I."/>
            <person name="Saurat O."/>
            <person name="Scarpelli C."/>
            <person name="Schiex T."/>
            <person name="Segurens B."/>
            <person name="Severin A.J."/>
            <person name="Sherrier D.J."/>
            <person name="Shi R."/>
            <person name="Sims S."/>
            <person name="Singer S.R."/>
            <person name="Sinharoy S."/>
            <person name="Sterck L."/>
            <person name="Viollet A."/>
            <person name="Wang B.B."/>
            <person name="Wang K."/>
            <person name="Wang M."/>
            <person name="Wang X."/>
            <person name="Warfsmann J."/>
            <person name="Weissenbach J."/>
            <person name="White D.D."/>
            <person name="White J.D."/>
            <person name="Wiley G.B."/>
            <person name="Wincker P."/>
            <person name="Xing Y."/>
            <person name="Yang L."/>
            <person name="Yao Z."/>
            <person name="Ying F."/>
            <person name="Zhai J."/>
            <person name="Zhou L."/>
            <person name="Zuber A."/>
            <person name="Denarie J."/>
            <person name="Dixon R.A."/>
            <person name="May G.D."/>
            <person name="Schwartz D.C."/>
            <person name="Rogers J."/>
            <person name="Quetier F."/>
            <person name="Town C.D."/>
            <person name="Roe B.A."/>
        </authorList>
    </citation>
    <scope>NUCLEOTIDE SEQUENCE [LARGE SCALE GENOMIC DNA]</scope>
    <source>
        <strain evidence="2">A17</strain>
        <strain evidence="3 4">cv. Jemalong A17</strain>
    </source>
</reference>
<organism evidence="2 4">
    <name type="scientific">Medicago truncatula</name>
    <name type="common">Barrel medic</name>
    <name type="synonym">Medicago tribuloides</name>
    <dbReference type="NCBI Taxonomy" id="3880"/>
    <lineage>
        <taxon>Eukaryota</taxon>
        <taxon>Viridiplantae</taxon>
        <taxon>Streptophyta</taxon>
        <taxon>Embryophyta</taxon>
        <taxon>Tracheophyta</taxon>
        <taxon>Spermatophyta</taxon>
        <taxon>Magnoliopsida</taxon>
        <taxon>eudicotyledons</taxon>
        <taxon>Gunneridae</taxon>
        <taxon>Pentapetalae</taxon>
        <taxon>rosids</taxon>
        <taxon>fabids</taxon>
        <taxon>Fabales</taxon>
        <taxon>Fabaceae</taxon>
        <taxon>Papilionoideae</taxon>
        <taxon>50 kb inversion clade</taxon>
        <taxon>NPAAA clade</taxon>
        <taxon>Hologalegina</taxon>
        <taxon>IRL clade</taxon>
        <taxon>Trifolieae</taxon>
        <taxon>Medicago</taxon>
    </lineage>
</organism>
<feature type="region of interest" description="Disordered" evidence="1">
    <location>
        <begin position="1"/>
        <end position="49"/>
    </location>
</feature>
<dbReference type="EnsemblPlants" id="KEH29365">
    <property type="protein sequence ID" value="KEH29365"/>
    <property type="gene ID" value="MTR_4g035895"/>
</dbReference>
<accession>A0A072UU41</accession>
<sequence length="148" mass="17449">MRSKCKKEDENESKDPIEKERKEEAFHEEVSEEENPSEIGEDSNEVKTEEEDPILTLRLCLRVWRGLEGKAWEKKNKFLYFSSYFAPLKAFPFLSLQTPKQSLRGSYEGEEIPIMEVKSIQRKKKFDEDETPKMEEKLSAADQNLRKI</sequence>
<evidence type="ECO:0000313" key="2">
    <source>
        <dbReference type="EMBL" id="KEH29365.1"/>
    </source>
</evidence>
<proteinExistence type="predicted"/>
<feature type="compositionally biased region" description="Basic and acidic residues" evidence="1">
    <location>
        <begin position="1"/>
        <end position="29"/>
    </location>
</feature>
<reference evidence="2 4" key="2">
    <citation type="journal article" date="2014" name="BMC Genomics">
        <title>An improved genome release (version Mt4.0) for the model legume Medicago truncatula.</title>
        <authorList>
            <person name="Tang H."/>
            <person name="Krishnakumar V."/>
            <person name="Bidwell S."/>
            <person name="Rosen B."/>
            <person name="Chan A."/>
            <person name="Zhou S."/>
            <person name="Gentzbittel L."/>
            <person name="Childs K.L."/>
            <person name="Yandell M."/>
            <person name="Gundlach H."/>
            <person name="Mayer K.F."/>
            <person name="Schwartz D.C."/>
            <person name="Town C.D."/>
        </authorList>
    </citation>
    <scope>GENOME REANNOTATION</scope>
    <source>
        <strain evidence="2">A17</strain>
        <strain evidence="3 4">cv. Jemalong A17</strain>
    </source>
</reference>
<dbReference type="Proteomes" id="UP000002051">
    <property type="component" value="Chromosome 4"/>
</dbReference>
<dbReference type="EMBL" id="CM001220">
    <property type="protein sequence ID" value="KEH29365.1"/>
    <property type="molecule type" value="Genomic_DNA"/>
</dbReference>
<evidence type="ECO:0000313" key="3">
    <source>
        <dbReference type="EnsemblPlants" id="KEH29365"/>
    </source>
</evidence>
<reference evidence="3" key="3">
    <citation type="submission" date="2015-04" db="UniProtKB">
        <authorList>
            <consortium name="EnsemblPlants"/>
        </authorList>
    </citation>
    <scope>IDENTIFICATION</scope>
    <source>
        <strain evidence="3">cv. Jemalong A17</strain>
    </source>
</reference>
<name>A0A072UU41_MEDTR</name>
<feature type="region of interest" description="Disordered" evidence="1">
    <location>
        <begin position="123"/>
        <end position="148"/>
    </location>
</feature>
<evidence type="ECO:0000313" key="4">
    <source>
        <dbReference type="Proteomes" id="UP000002051"/>
    </source>
</evidence>
<dbReference type="AlphaFoldDB" id="A0A072UU41"/>
<protein>
    <submittedName>
        <fullName evidence="2 3">Uncharacterized protein</fullName>
    </submittedName>
</protein>
<feature type="compositionally biased region" description="Basic and acidic residues" evidence="1">
    <location>
        <begin position="125"/>
        <end position="139"/>
    </location>
</feature>
<gene>
    <name evidence="2" type="ordered locus">MTR_4g035895</name>
</gene>
<dbReference type="HOGENOM" id="CLU_1761484_0_0_1"/>
<keyword evidence="4" id="KW-1185">Reference proteome</keyword>